<protein>
    <submittedName>
        <fullName evidence="1">Uncharacterized protein</fullName>
    </submittedName>
</protein>
<feature type="non-terminal residue" evidence="1">
    <location>
        <position position="55"/>
    </location>
</feature>
<name>A0ABN9F7C3_9NEOB</name>
<gene>
    <name evidence="1" type="ORF">SPARVUS_LOCUS11458072</name>
</gene>
<dbReference type="Proteomes" id="UP001162483">
    <property type="component" value="Unassembled WGS sequence"/>
</dbReference>
<accession>A0ABN9F7C3</accession>
<dbReference type="EMBL" id="CATNWA010016468">
    <property type="protein sequence ID" value="CAI9592948.1"/>
    <property type="molecule type" value="Genomic_DNA"/>
</dbReference>
<organism evidence="1 2">
    <name type="scientific">Staurois parvus</name>
    <dbReference type="NCBI Taxonomy" id="386267"/>
    <lineage>
        <taxon>Eukaryota</taxon>
        <taxon>Metazoa</taxon>
        <taxon>Chordata</taxon>
        <taxon>Craniata</taxon>
        <taxon>Vertebrata</taxon>
        <taxon>Euteleostomi</taxon>
        <taxon>Amphibia</taxon>
        <taxon>Batrachia</taxon>
        <taxon>Anura</taxon>
        <taxon>Neobatrachia</taxon>
        <taxon>Ranoidea</taxon>
        <taxon>Ranidae</taxon>
        <taxon>Staurois</taxon>
    </lineage>
</organism>
<evidence type="ECO:0000313" key="2">
    <source>
        <dbReference type="Proteomes" id="UP001162483"/>
    </source>
</evidence>
<sequence>MIRTSHRGPIQRSVFCCVRGSAHRLTMRAPFMNGNLLLHCSRPVVYIHGPDRKWL</sequence>
<keyword evidence="2" id="KW-1185">Reference proteome</keyword>
<reference evidence="1" key="1">
    <citation type="submission" date="2023-05" db="EMBL/GenBank/DDBJ databases">
        <authorList>
            <person name="Stuckert A."/>
        </authorList>
    </citation>
    <scope>NUCLEOTIDE SEQUENCE</scope>
</reference>
<evidence type="ECO:0000313" key="1">
    <source>
        <dbReference type="EMBL" id="CAI9592948.1"/>
    </source>
</evidence>
<comment type="caution">
    <text evidence="1">The sequence shown here is derived from an EMBL/GenBank/DDBJ whole genome shotgun (WGS) entry which is preliminary data.</text>
</comment>
<proteinExistence type="predicted"/>